<feature type="chain" id="PRO_5014349808" description="Lysine-specific metallo-endopeptidase domain-containing protein" evidence="1">
    <location>
        <begin position="20"/>
        <end position="371"/>
    </location>
</feature>
<dbReference type="OrthoDB" id="4259138at2759"/>
<dbReference type="InterPro" id="IPR024079">
    <property type="entry name" value="MetalloPept_cat_dom_sf"/>
</dbReference>
<dbReference type="GO" id="GO:0008237">
    <property type="term" value="F:metallopeptidase activity"/>
    <property type="evidence" value="ECO:0007669"/>
    <property type="project" value="InterPro"/>
</dbReference>
<evidence type="ECO:0000256" key="1">
    <source>
        <dbReference type="SAM" id="SignalP"/>
    </source>
</evidence>
<proteinExistence type="predicted"/>
<keyword evidence="3" id="KW-1185">Reference proteome</keyword>
<evidence type="ECO:0000313" key="2">
    <source>
        <dbReference type="EMBL" id="PMD23552.1"/>
    </source>
</evidence>
<dbReference type="AlphaFoldDB" id="A0A2J6QBA2"/>
<evidence type="ECO:0000313" key="3">
    <source>
        <dbReference type="Proteomes" id="UP000235672"/>
    </source>
</evidence>
<keyword evidence="1" id="KW-0732">Signal</keyword>
<gene>
    <name evidence="2" type="ORF">NA56DRAFT_700943</name>
</gene>
<reference evidence="2 3" key="1">
    <citation type="submission" date="2016-05" db="EMBL/GenBank/DDBJ databases">
        <title>A degradative enzymes factory behind the ericoid mycorrhizal symbiosis.</title>
        <authorList>
            <consortium name="DOE Joint Genome Institute"/>
            <person name="Martino E."/>
            <person name="Morin E."/>
            <person name="Grelet G."/>
            <person name="Kuo A."/>
            <person name="Kohler A."/>
            <person name="Daghino S."/>
            <person name="Barry K."/>
            <person name="Choi C."/>
            <person name="Cichocki N."/>
            <person name="Clum A."/>
            <person name="Copeland A."/>
            <person name="Hainaut M."/>
            <person name="Haridas S."/>
            <person name="Labutti K."/>
            <person name="Lindquist E."/>
            <person name="Lipzen A."/>
            <person name="Khouja H.-R."/>
            <person name="Murat C."/>
            <person name="Ohm R."/>
            <person name="Olson A."/>
            <person name="Spatafora J."/>
            <person name="Veneault-Fourrey C."/>
            <person name="Henrissat B."/>
            <person name="Grigoriev I."/>
            <person name="Martin F."/>
            <person name="Perotto S."/>
        </authorList>
    </citation>
    <scope>NUCLEOTIDE SEQUENCE [LARGE SCALE GENOMIC DNA]</scope>
    <source>
        <strain evidence="2 3">UAMH 7357</strain>
    </source>
</reference>
<dbReference type="Proteomes" id="UP000235672">
    <property type="component" value="Unassembled WGS sequence"/>
</dbReference>
<name>A0A2J6QBA2_9HELO</name>
<evidence type="ECO:0008006" key="4">
    <source>
        <dbReference type="Google" id="ProtNLM"/>
    </source>
</evidence>
<dbReference type="Gene3D" id="3.40.390.10">
    <property type="entry name" value="Collagenase (Catalytic Domain)"/>
    <property type="match status" value="1"/>
</dbReference>
<accession>A0A2J6QBA2</accession>
<feature type="signal peptide" evidence="1">
    <location>
        <begin position="1"/>
        <end position="19"/>
    </location>
</feature>
<organism evidence="2 3">
    <name type="scientific">Hyaloscypha hepaticicola</name>
    <dbReference type="NCBI Taxonomy" id="2082293"/>
    <lineage>
        <taxon>Eukaryota</taxon>
        <taxon>Fungi</taxon>
        <taxon>Dikarya</taxon>
        <taxon>Ascomycota</taxon>
        <taxon>Pezizomycotina</taxon>
        <taxon>Leotiomycetes</taxon>
        <taxon>Helotiales</taxon>
        <taxon>Hyaloscyphaceae</taxon>
        <taxon>Hyaloscypha</taxon>
    </lineage>
</organism>
<sequence>MKLPLCASIILCLASNSLAQNAQAVGTLFQVDFTTNNGGGCQYAGQTTMQNNLQDALGLLTVGAQLVTDYGNDVGEARRLLDSFFEVESPPMTAAQLQAIGTAYSRVANWIQNGGAVNNGQETGTPYLFCYHNWLQKYSMKDAALDTAGETYPNIYTGTEMLLNEEQMYITRQKQETTALKGTNAVPYWSSKHKAYIFDRGYVSSANAGACSGPGYLGVTQHSLSPSSITLCPKGLGATANANTPANLATAHYVGRRSVAANPVPKADVPKGTANSNFQQLSALLPSATTFLHEMFHLVLGNDVSYPTVGEVYYLFTGRGVPQVVGLNYEYAVANPESYALAAIAYDYTLANGANADGDRVEFFSGYTTQG</sequence>
<protein>
    <recommendedName>
        <fullName evidence="4">Lysine-specific metallo-endopeptidase domain-containing protein</fullName>
    </recommendedName>
</protein>
<dbReference type="EMBL" id="KZ613474">
    <property type="protein sequence ID" value="PMD23552.1"/>
    <property type="molecule type" value="Genomic_DNA"/>
</dbReference>